<dbReference type="GO" id="GO:0016020">
    <property type="term" value="C:membrane"/>
    <property type="evidence" value="ECO:0007669"/>
    <property type="project" value="TreeGrafter"/>
</dbReference>
<dbReference type="EMBL" id="JH880479">
    <property type="protein sequence ID" value="ELR61174.1"/>
    <property type="molecule type" value="Genomic_DNA"/>
</dbReference>
<dbReference type="GO" id="GO:0060271">
    <property type="term" value="P:cilium assembly"/>
    <property type="evidence" value="ECO:0007669"/>
    <property type="project" value="TreeGrafter"/>
</dbReference>
<dbReference type="AlphaFoldDB" id="L8J0M1"/>
<dbReference type="PANTHER" id="PTHR20991">
    <property type="entry name" value="PARATHYROID HORMONE-RESPONSIVE B1 GENE"/>
    <property type="match status" value="1"/>
</dbReference>
<protein>
    <submittedName>
        <fullName evidence="4">Uncharacterized protein</fullName>
    </submittedName>
</protein>
<dbReference type="Proteomes" id="UP000011080">
    <property type="component" value="Unassembled WGS sequence"/>
</dbReference>
<evidence type="ECO:0000259" key="2">
    <source>
        <dbReference type="Pfam" id="PF23338"/>
    </source>
</evidence>
<evidence type="ECO:0000259" key="3">
    <source>
        <dbReference type="Pfam" id="PF23339"/>
    </source>
</evidence>
<dbReference type="Pfam" id="PF23338">
    <property type="entry name" value="PTHB1_hp"/>
    <property type="match status" value="1"/>
</dbReference>
<dbReference type="InterPro" id="IPR055364">
    <property type="entry name" value="PTHB1_CtH_dom"/>
</dbReference>
<organism evidence="4 5">
    <name type="scientific">Bos mutus</name>
    <name type="common">wild yak</name>
    <dbReference type="NCBI Taxonomy" id="72004"/>
    <lineage>
        <taxon>Eukaryota</taxon>
        <taxon>Metazoa</taxon>
        <taxon>Chordata</taxon>
        <taxon>Craniata</taxon>
        <taxon>Vertebrata</taxon>
        <taxon>Euteleostomi</taxon>
        <taxon>Mammalia</taxon>
        <taxon>Eutheria</taxon>
        <taxon>Laurasiatheria</taxon>
        <taxon>Artiodactyla</taxon>
        <taxon>Ruminantia</taxon>
        <taxon>Pecora</taxon>
        <taxon>Bovidae</taxon>
        <taxon>Bovinae</taxon>
        <taxon>Bos</taxon>
    </lineage>
</organism>
<accession>L8J0M1</accession>
<dbReference type="PANTHER" id="PTHR20991:SF0">
    <property type="entry name" value="PROTEIN PTHB1"/>
    <property type="match status" value="1"/>
</dbReference>
<evidence type="ECO:0000313" key="4">
    <source>
        <dbReference type="EMBL" id="ELR61174.1"/>
    </source>
</evidence>
<gene>
    <name evidence="4" type="ORF">M91_01569</name>
</gene>
<sequence>MGPEKSLSLKCKPQQLVGLISQFQVIALADAVEENQDNLFQSFTRLKSATHLVILLIGLWQKLSADQIAILEAAFLPLQQDTQELGWEETVDAALSHLLKTCLSKSSKEQALNLNSQLGIPKDTSQLKKHITLLCDRLAKGGRLCLSTDAAAPQTMVMPGGCATIPESDLEGRSIDQDSSELFTNHKHLMVETPVPEIESVSTVVAEPMKARLLGERPKLVAFSLGYTVFPELGKTAASPGATSLHDSELSPKTQCLDTRGGQRTHLDSQSTLPVLGQCLQLMVDVGVLKSS</sequence>
<reference evidence="4 5" key="1">
    <citation type="journal article" date="2012" name="Nat. Genet.">
        <title>The yak genome and adaptation to life at high altitude.</title>
        <authorList>
            <person name="Qiu Q."/>
            <person name="Zhang G."/>
            <person name="Ma T."/>
            <person name="Qian W."/>
            <person name="Wang J."/>
            <person name="Ye Z."/>
            <person name="Cao C."/>
            <person name="Hu Q."/>
            <person name="Kim J."/>
            <person name="Larkin D.M."/>
            <person name="Auvil L."/>
            <person name="Capitanu B."/>
            <person name="Ma J."/>
            <person name="Lewin H.A."/>
            <person name="Qian X."/>
            <person name="Lang Y."/>
            <person name="Zhou R."/>
            <person name="Wang L."/>
            <person name="Wang K."/>
            <person name="Xia J."/>
            <person name="Liao S."/>
            <person name="Pan S."/>
            <person name="Lu X."/>
            <person name="Hou H."/>
            <person name="Wang Y."/>
            <person name="Zang X."/>
            <person name="Yin Y."/>
            <person name="Ma H."/>
            <person name="Zhang J."/>
            <person name="Wang Z."/>
            <person name="Zhang Y."/>
            <person name="Zhang D."/>
            <person name="Yonezawa T."/>
            <person name="Hasegawa M."/>
            <person name="Zhong Y."/>
            <person name="Liu W."/>
            <person name="Zhang Y."/>
            <person name="Huang Z."/>
            <person name="Zhang S."/>
            <person name="Long R."/>
            <person name="Yang H."/>
            <person name="Wang J."/>
            <person name="Lenstra J.A."/>
            <person name="Cooper D.N."/>
            <person name="Wu Y."/>
            <person name="Wang J."/>
            <person name="Shi P."/>
            <person name="Wang J."/>
            <person name="Liu J."/>
        </authorList>
    </citation>
    <scope>NUCLEOTIDE SEQUENCE [LARGE SCALE GENOMIC DNA]</scope>
    <source>
        <strain evidence="5">yakQH1</strain>
    </source>
</reference>
<proteinExistence type="predicted"/>
<evidence type="ECO:0000313" key="5">
    <source>
        <dbReference type="Proteomes" id="UP000011080"/>
    </source>
</evidence>
<feature type="domain" description="PTHB1 C-terminal helix bundle" evidence="3">
    <location>
        <begin position="63"/>
        <end position="138"/>
    </location>
</feature>
<dbReference type="GO" id="GO:0034464">
    <property type="term" value="C:BBSome"/>
    <property type="evidence" value="ECO:0007669"/>
    <property type="project" value="InterPro"/>
</dbReference>
<feature type="domain" description="PTHB1 hairpin" evidence="2">
    <location>
        <begin position="24"/>
        <end position="61"/>
    </location>
</feature>
<evidence type="ECO:0000256" key="1">
    <source>
        <dbReference type="SAM" id="MobiDB-lite"/>
    </source>
</evidence>
<dbReference type="InterPro" id="IPR026511">
    <property type="entry name" value="PTHB1"/>
</dbReference>
<feature type="region of interest" description="Disordered" evidence="1">
    <location>
        <begin position="238"/>
        <end position="265"/>
    </location>
</feature>
<dbReference type="Pfam" id="PF23339">
    <property type="entry name" value="PTHB1_CtH"/>
    <property type="match status" value="1"/>
</dbReference>
<dbReference type="InterPro" id="IPR055363">
    <property type="entry name" value="PTHB1_hp_dom"/>
</dbReference>
<name>L8J0M1_9CETA</name>